<dbReference type="Proteomes" id="UP000008914">
    <property type="component" value="Chromosome"/>
</dbReference>
<dbReference type="KEGG" id="ica:Intca_0871"/>
<gene>
    <name evidence="1" type="ordered locus">Intca_0871</name>
</gene>
<proteinExistence type="predicted"/>
<dbReference type="RefSeq" id="WP_013491719.1">
    <property type="nucleotide sequence ID" value="NC_014830.1"/>
</dbReference>
<organism evidence="1 2">
    <name type="scientific">Intrasporangium calvum (strain ATCC 23552 / DSM 43043 / JCM 3097 / NBRC 12989 / NCIMB 10167 / NRRL B-3866 / 7 KIP)</name>
    <dbReference type="NCBI Taxonomy" id="710696"/>
    <lineage>
        <taxon>Bacteria</taxon>
        <taxon>Bacillati</taxon>
        <taxon>Actinomycetota</taxon>
        <taxon>Actinomycetes</taxon>
        <taxon>Micrococcales</taxon>
        <taxon>Intrasporangiaceae</taxon>
        <taxon>Intrasporangium</taxon>
    </lineage>
</organism>
<dbReference type="InterPro" id="IPR054272">
    <property type="entry name" value="DUF7003"/>
</dbReference>
<reference evidence="1 2" key="1">
    <citation type="journal article" date="2010" name="Stand. Genomic Sci.">
        <title>Complete genome sequence of Intrasporangium calvum type strain (7 KIP).</title>
        <authorList>
            <person name="Del Rio T.G."/>
            <person name="Chertkov O."/>
            <person name="Yasawong M."/>
            <person name="Lucas S."/>
            <person name="Deshpande S."/>
            <person name="Cheng J.F."/>
            <person name="Detter C."/>
            <person name="Tapia R."/>
            <person name="Han C."/>
            <person name="Goodwin L."/>
            <person name="Pitluck S."/>
            <person name="Liolios K."/>
            <person name="Ivanova N."/>
            <person name="Mavromatis K."/>
            <person name="Pati A."/>
            <person name="Chen A."/>
            <person name="Palaniappan K."/>
            <person name="Land M."/>
            <person name="Hauser L."/>
            <person name="Chang Y.J."/>
            <person name="Jeffries C.D."/>
            <person name="Rohde M."/>
            <person name="Pukall R."/>
            <person name="Sikorski J."/>
            <person name="Goker M."/>
            <person name="Woyke T."/>
            <person name="Bristow J."/>
            <person name="Eisen J.A."/>
            <person name="Markowitz V."/>
            <person name="Hugenholtz P."/>
            <person name="Kyrpides N.C."/>
            <person name="Klenk H.P."/>
            <person name="Lapidus A."/>
        </authorList>
    </citation>
    <scope>NUCLEOTIDE SEQUENCE [LARGE SCALE GENOMIC DNA]</scope>
    <source>
        <strain evidence="2">ATCC 23552 / DSM 43043 / JCM 3097 / NBRC 12989 / 7 KIP</strain>
    </source>
</reference>
<dbReference type="EMBL" id="CP002343">
    <property type="protein sequence ID" value="ADU47400.1"/>
    <property type="molecule type" value="Genomic_DNA"/>
</dbReference>
<evidence type="ECO:0000313" key="2">
    <source>
        <dbReference type="Proteomes" id="UP000008914"/>
    </source>
</evidence>
<keyword evidence="2" id="KW-1185">Reference proteome</keyword>
<name>E6SC56_INTC7</name>
<accession>E6SC56</accession>
<dbReference type="HOGENOM" id="CLU_100166_0_0_11"/>
<dbReference type="Pfam" id="PF22535">
    <property type="entry name" value="DUF7003"/>
    <property type="match status" value="1"/>
</dbReference>
<evidence type="ECO:0000313" key="1">
    <source>
        <dbReference type="EMBL" id="ADU47400.1"/>
    </source>
</evidence>
<sequence length="217" mass="24562">MSDADKSLEWISVQLDKSAEDFTFPDLGHGYYFAIDARLHAHSDPDRWALVVEVVGYNPRGGDVLDVLHTYGNCLTSGDPGIDNEDFLGRIDNFEEVEDEDEPETATGADVVVRGSRIRLSAQPGEELSAMFRRLVPSHRHLLLADDVELRRRIPTDIPEILRLEEWHQPDLFETKPSQSEVYRQVAEVLATADPARYRPTEAPNTYWSNWPDSGSL</sequence>
<dbReference type="AlphaFoldDB" id="E6SC56"/>
<protein>
    <submittedName>
        <fullName evidence="1">Uncharacterized protein</fullName>
    </submittedName>
</protein>
<dbReference type="eggNOG" id="ENOG5030KI8">
    <property type="taxonomic scope" value="Bacteria"/>
</dbReference>
<dbReference type="OrthoDB" id="9157032at2"/>